<name>A0A183BF99_9TREM</name>
<reference evidence="3" key="1">
    <citation type="submission" date="2016-06" db="UniProtKB">
        <authorList>
            <consortium name="WormBaseParasite"/>
        </authorList>
    </citation>
    <scope>IDENTIFICATION</scope>
</reference>
<dbReference type="EMBL" id="UZAN01072464">
    <property type="protein sequence ID" value="VDP95227.1"/>
    <property type="molecule type" value="Genomic_DNA"/>
</dbReference>
<dbReference type="OrthoDB" id="6247559at2759"/>
<protein>
    <submittedName>
        <fullName evidence="3">DUF5600 domain-containing protein</fullName>
    </submittedName>
</protein>
<sequence>MMVLWPAAFKDGDVRIFLKEFEDVAELAGIPTDRGKLTALRALLKGRARVVLDAARRGPEKMVRAAVKDALIAGVDTPADRQVALCRFKTVQLGVGVDPLSHAVALRGPLDRALPTRDENA</sequence>
<dbReference type="AlphaFoldDB" id="A0A183BF99"/>
<evidence type="ECO:0000313" key="1">
    <source>
        <dbReference type="EMBL" id="VDP95227.1"/>
    </source>
</evidence>
<proteinExistence type="predicted"/>
<organism evidence="3">
    <name type="scientific">Echinostoma caproni</name>
    <dbReference type="NCBI Taxonomy" id="27848"/>
    <lineage>
        <taxon>Eukaryota</taxon>
        <taxon>Metazoa</taxon>
        <taxon>Spiralia</taxon>
        <taxon>Lophotrochozoa</taxon>
        <taxon>Platyhelminthes</taxon>
        <taxon>Trematoda</taxon>
        <taxon>Digenea</taxon>
        <taxon>Plagiorchiida</taxon>
        <taxon>Echinostomata</taxon>
        <taxon>Echinostomatoidea</taxon>
        <taxon>Echinostomatidae</taxon>
        <taxon>Echinostoma</taxon>
    </lineage>
</organism>
<reference evidence="1 2" key="2">
    <citation type="submission" date="2018-11" db="EMBL/GenBank/DDBJ databases">
        <authorList>
            <consortium name="Pathogen Informatics"/>
        </authorList>
    </citation>
    <scope>NUCLEOTIDE SEQUENCE [LARGE SCALE GENOMIC DNA]</scope>
    <source>
        <strain evidence="1 2">Egypt</strain>
    </source>
</reference>
<gene>
    <name evidence="1" type="ORF">ECPE_LOCUS17884</name>
</gene>
<evidence type="ECO:0000313" key="2">
    <source>
        <dbReference type="Proteomes" id="UP000272942"/>
    </source>
</evidence>
<keyword evidence="2" id="KW-1185">Reference proteome</keyword>
<dbReference type="Proteomes" id="UP000272942">
    <property type="component" value="Unassembled WGS sequence"/>
</dbReference>
<dbReference type="WBParaSite" id="ECPE_0001792901-mRNA-1">
    <property type="protein sequence ID" value="ECPE_0001792901-mRNA-1"/>
    <property type="gene ID" value="ECPE_0001792901"/>
</dbReference>
<evidence type="ECO:0000313" key="3">
    <source>
        <dbReference type="WBParaSite" id="ECPE_0001792901-mRNA-1"/>
    </source>
</evidence>
<accession>A0A183BF99</accession>